<evidence type="ECO:0000313" key="2">
    <source>
        <dbReference type="Proteomes" id="UP001500954"/>
    </source>
</evidence>
<dbReference type="Proteomes" id="UP001500954">
    <property type="component" value="Unassembled WGS sequence"/>
</dbReference>
<name>A0ABP6WQ63_9FLAO</name>
<dbReference type="EMBL" id="BAABCY010000007">
    <property type="protein sequence ID" value="GAA3553755.1"/>
    <property type="molecule type" value="Genomic_DNA"/>
</dbReference>
<evidence type="ECO:0000313" key="1">
    <source>
        <dbReference type="EMBL" id="GAA3553755.1"/>
    </source>
</evidence>
<gene>
    <name evidence="1" type="ORF">GCM10022395_01600</name>
</gene>
<keyword evidence="2" id="KW-1185">Reference proteome</keyword>
<proteinExistence type="predicted"/>
<dbReference type="RefSeq" id="WP_345003804.1">
    <property type="nucleotide sequence ID" value="NZ_BAABCY010000007.1"/>
</dbReference>
<reference evidence="2" key="1">
    <citation type="journal article" date="2019" name="Int. J. Syst. Evol. Microbiol.">
        <title>The Global Catalogue of Microorganisms (GCM) 10K type strain sequencing project: providing services to taxonomists for standard genome sequencing and annotation.</title>
        <authorList>
            <consortium name="The Broad Institute Genomics Platform"/>
            <consortium name="The Broad Institute Genome Sequencing Center for Infectious Disease"/>
            <person name="Wu L."/>
            <person name="Ma J."/>
        </authorList>
    </citation>
    <scope>NUCLEOTIDE SEQUENCE [LARGE SCALE GENOMIC DNA]</scope>
    <source>
        <strain evidence="2">JCM 17111</strain>
    </source>
</reference>
<accession>A0ABP6WQ63</accession>
<protein>
    <submittedName>
        <fullName evidence="1">Uncharacterized protein</fullName>
    </submittedName>
</protein>
<comment type="caution">
    <text evidence="1">The sequence shown here is derived from an EMBL/GenBank/DDBJ whole genome shotgun (WGS) entry which is preliminary data.</text>
</comment>
<sequence length="53" mass="6032">MSPHLTSISTHFEKIIQFDIKTVHLATIHVSWLPFKTIPLKDAGKLKKGQSDF</sequence>
<organism evidence="1 2">
    <name type="scientific">Snuella lapsa</name>
    <dbReference type="NCBI Taxonomy" id="870481"/>
    <lineage>
        <taxon>Bacteria</taxon>
        <taxon>Pseudomonadati</taxon>
        <taxon>Bacteroidota</taxon>
        <taxon>Flavobacteriia</taxon>
        <taxon>Flavobacteriales</taxon>
        <taxon>Flavobacteriaceae</taxon>
        <taxon>Snuella</taxon>
    </lineage>
</organism>